<protein>
    <submittedName>
        <fullName evidence="1">Uncharacterized protein</fullName>
    </submittedName>
</protein>
<reference evidence="1 2" key="1">
    <citation type="submission" date="2014-10" db="EMBL/GenBank/DDBJ databases">
        <authorList>
            <person name="Barber J.R."/>
            <person name="Boucher C.J."/>
            <person name="Butela K.A."/>
            <person name="Escareno D."/>
            <person name="Ferguson C.L."/>
            <person name="Helster A.R."/>
            <person name="Houser L.C."/>
            <person name="Mangery P."/>
            <person name="Pikula S.M."/>
            <person name="Robinson T.S."/>
            <person name="Sokol S.L."/>
            <person name="Sticha J."/>
            <person name="Suresh M.H."/>
            <person name="Anders K.R."/>
            <person name="Braun M.A."/>
            <person name="Delesalle V.A."/>
            <person name="Hughes L.E."/>
            <person name="Ware V.C."/>
            <person name="Bradley K.W."/>
            <person name="Barker L.P."/>
            <person name="Asai D.J."/>
            <person name="Bowman C.A."/>
            <person name="Russell D.A."/>
            <person name="Pope W.H."/>
            <person name="Jacobs-Sera D."/>
            <person name="Hendrix R.W."/>
            <person name="Hatfull G.F."/>
        </authorList>
    </citation>
    <scope>NUCLEOTIDE SEQUENCE [LARGE SCALE GENOMIC DNA]</scope>
</reference>
<dbReference type="Proteomes" id="UP000030728">
    <property type="component" value="Segment"/>
</dbReference>
<evidence type="ECO:0000313" key="1">
    <source>
        <dbReference type="EMBL" id="AIY32246.1"/>
    </source>
</evidence>
<accession>A0A0A1EN73</accession>
<organism evidence="1 2">
    <name type="scientific">Mycobacterium phage HamSlice</name>
    <dbReference type="NCBI Taxonomy" id="1567483"/>
    <lineage>
        <taxon>Viruses</taxon>
        <taxon>Duplodnaviria</taxon>
        <taxon>Heunggongvirae</taxon>
        <taxon>Uroviricota</taxon>
        <taxon>Caudoviricetes</taxon>
        <taxon>Backyardiganvirus</taxon>
        <taxon>Backyardiganvirus peaches</taxon>
    </lineage>
</organism>
<evidence type="ECO:0000313" key="2">
    <source>
        <dbReference type="Proteomes" id="UP000030728"/>
    </source>
</evidence>
<sequence length="70" mass="7533">MIIAALIALGIGPTVDLSDIDIDMFPECVEEDCSDQPGQVGMWLDEDTGNWYLSLGESSVLVVDDTVEEG</sequence>
<gene>
    <name evidence="1" type="ORF">PBI_HAMSLICE_81</name>
</gene>
<proteinExistence type="predicted"/>
<dbReference type="EMBL" id="KP057620">
    <property type="protein sequence ID" value="AIY32246.1"/>
    <property type="molecule type" value="Genomic_DNA"/>
</dbReference>
<name>A0A0A1EN73_9CAUD</name>